<name>A0A564Y7P0_HYMDI</name>
<dbReference type="Proteomes" id="UP000321570">
    <property type="component" value="Unassembled WGS sequence"/>
</dbReference>
<dbReference type="PROSITE" id="PS50089">
    <property type="entry name" value="ZF_RING_2"/>
    <property type="match status" value="1"/>
</dbReference>
<proteinExistence type="predicted"/>
<feature type="non-terminal residue" evidence="6">
    <location>
        <position position="131"/>
    </location>
</feature>
<reference evidence="6 7" key="1">
    <citation type="submission" date="2019-07" db="EMBL/GenBank/DDBJ databases">
        <authorList>
            <person name="Jastrzebski P J."/>
            <person name="Paukszto L."/>
            <person name="Jastrzebski P J."/>
        </authorList>
    </citation>
    <scope>NUCLEOTIDE SEQUENCE [LARGE SCALE GENOMIC DNA]</scope>
    <source>
        <strain evidence="6 7">WMS-il1</strain>
    </source>
</reference>
<dbReference type="InterPro" id="IPR001841">
    <property type="entry name" value="Znf_RING"/>
</dbReference>
<dbReference type="Pfam" id="PF00097">
    <property type="entry name" value="zf-C3HC4"/>
    <property type="match status" value="1"/>
</dbReference>
<keyword evidence="2 4" id="KW-0863">Zinc-finger</keyword>
<evidence type="ECO:0000259" key="5">
    <source>
        <dbReference type="PROSITE" id="PS50089"/>
    </source>
</evidence>
<dbReference type="Pfam" id="PF23116">
    <property type="entry name" value="HHD_RTEL1"/>
    <property type="match status" value="1"/>
</dbReference>
<dbReference type="GO" id="GO:0008270">
    <property type="term" value="F:zinc ion binding"/>
    <property type="evidence" value="ECO:0007669"/>
    <property type="project" value="UniProtKB-KW"/>
</dbReference>
<keyword evidence="7" id="KW-1185">Reference proteome</keyword>
<gene>
    <name evidence="6" type="ORF">WMSIL1_LOCUS4087</name>
</gene>
<protein>
    <recommendedName>
        <fullName evidence="5">RING-type domain-containing protein</fullName>
    </recommendedName>
</protein>
<evidence type="ECO:0000256" key="3">
    <source>
        <dbReference type="ARBA" id="ARBA00022833"/>
    </source>
</evidence>
<keyword evidence="3" id="KW-0862">Zinc</keyword>
<evidence type="ECO:0000256" key="2">
    <source>
        <dbReference type="ARBA" id="ARBA00022771"/>
    </source>
</evidence>
<dbReference type="InterPro" id="IPR018957">
    <property type="entry name" value="Znf_C3HC4_RING-type"/>
</dbReference>
<evidence type="ECO:0000256" key="4">
    <source>
        <dbReference type="PROSITE-ProRule" id="PRU00175"/>
    </source>
</evidence>
<feature type="non-terminal residue" evidence="6">
    <location>
        <position position="1"/>
    </location>
</feature>
<dbReference type="Gene3D" id="3.30.40.10">
    <property type="entry name" value="Zinc/RING finger domain, C3HC4 (zinc finger)"/>
    <property type="match status" value="1"/>
</dbReference>
<dbReference type="InterPro" id="IPR013083">
    <property type="entry name" value="Znf_RING/FYVE/PHD"/>
</dbReference>
<dbReference type="SUPFAM" id="SSF57850">
    <property type="entry name" value="RING/U-box"/>
    <property type="match status" value="1"/>
</dbReference>
<dbReference type="AlphaFoldDB" id="A0A564Y7P0"/>
<accession>A0A564Y7P0</accession>
<dbReference type="EMBL" id="CABIJS010000111">
    <property type="protein sequence ID" value="VUZ43176.1"/>
    <property type="molecule type" value="Genomic_DNA"/>
</dbReference>
<evidence type="ECO:0000313" key="6">
    <source>
        <dbReference type="EMBL" id="VUZ43176.1"/>
    </source>
</evidence>
<evidence type="ECO:0000313" key="7">
    <source>
        <dbReference type="Proteomes" id="UP000321570"/>
    </source>
</evidence>
<feature type="domain" description="RING-type" evidence="5">
    <location>
        <begin position="80"/>
        <end position="119"/>
    </location>
</feature>
<keyword evidence="1" id="KW-0479">Metal-binding</keyword>
<evidence type="ECO:0000256" key="1">
    <source>
        <dbReference type="ARBA" id="ARBA00022723"/>
    </source>
</evidence>
<sequence>NQPGKSSVERIFATLAGIFLPLEAPGLLRDFIVFVREGDKARYSELCTNITGLSVISKEETDGSTSGSGSTQEAQSTIICANCKEASIESALRSNCGHICCFPCWRTIIEEGNRRCPTCGIPVRRRNLTRL</sequence>
<organism evidence="6 7">
    <name type="scientific">Hymenolepis diminuta</name>
    <name type="common">Rat tapeworm</name>
    <dbReference type="NCBI Taxonomy" id="6216"/>
    <lineage>
        <taxon>Eukaryota</taxon>
        <taxon>Metazoa</taxon>
        <taxon>Spiralia</taxon>
        <taxon>Lophotrochozoa</taxon>
        <taxon>Platyhelminthes</taxon>
        <taxon>Cestoda</taxon>
        <taxon>Eucestoda</taxon>
        <taxon>Cyclophyllidea</taxon>
        <taxon>Hymenolepididae</taxon>
        <taxon>Hymenolepis</taxon>
    </lineage>
</organism>